<sequence>MFSNQLEEVNDFSNDDARVLGDLDSQIYGASSLPRLGYSVKRRGKRKKRKIKSSKKTREKKISKRSVKGKQRRKRLKSKRTTKEKNSSTGLKSRRRVPREPVTRLSLLGAELEPVADPLVTENSRRFDQPLIHRKESVIDEKPTVDSWYILTIRLYSIEDSNDLLGSIIPEQIKTLAPGRLFAVKGGRFNSTENFEKYKIKKTNQLSLELRERLGITTNTERSSNLETAGKTSMVRHPTDRKESSCLDDKRLAGSVPSEFRKIGDPDGRLKSKGSEIFQRDQHKSVSTVIHQHQHSNNKQQSSDRHSIKRIATDIYRNDVAQNLCESINERKSQAGMSRGSYKYKGTQNLYMDRTKGYDHPHNEFEHSNCSSSKGISRNEESEQEDHGSFLKTLVDGRTTSGLQKNVSMDLQKDKKMQPGCQSTSESNLLVKNNLEVKNNSIFLCENSKQKADDILKIIDGFAKEGIKPYKREITVQDYKDVMRAVVRECYKKRILDETSIKYKVQQHVAAIRESKLQSHERHPSERTDTERSIELALPSKRFKTDK</sequence>
<proteinExistence type="predicted"/>
<feature type="compositionally biased region" description="Basic residues" evidence="1">
    <location>
        <begin position="40"/>
        <end position="80"/>
    </location>
</feature>
<dbReference type="EMBL" id="KN716407">
    <property type="protein sequence ID" value="KJH45454.1"/>
    <property type="molecule type" value="Genomic_DNA"/>
</dbReference>
<dbReference type="AlphaFoldDB" id="A0A0D8XNS5"/>
<name>A0A0D8XNS5_DICVI</name>
<feature type="compositionally biased region" description="Basic and acidic residues" evidence="1">
    <location>
        <begin position="514"/>
        <end position="534"/>
    </location>
</feature>
<dbReference type="Proteomes" id="UP000053766">
    <property type="component" value="Unassembled WGS sequence"/>
</dbReference>
<dbReference type="STRING" id="29172.A0A0D8XNS5"/>
<feature type="region of interest" description="Disordered" evidence="1">
    <location>
        <begin position="357"/>
        <end position="388"/>
    </location>
</feature>
<evidence type="ECO:0000256" key="1">
    <source>
        <dbReference type="SAM" id="MobiDB-lite"/>
    </source>
</evidence>
<reference evidence="2 3" key="1">
    <citation type="submission" date="2013-11" db="EMBL/GenBank/DDBJ databases">
        <title>Draft genome of the bovine lungworm Dictyocaulus viviparus.</title>
        <authorList>
            <person name="Mitreva M."/>
        </authorList>
    </citation>
    <scope>NUCLEOTIDE SEQUENCE [LARGE SCALE GENOMIC DNA]</scope>
    <source>
        <strain evidence="2 3">HannoverDv2000</strain>
    </source>
</reference>
<feature type="region of interest" description="Disordered" evidence="1">
    <location>
        <begin position="34"/>
        <end position="99"/>
    </location>
</feature>
<feature type="region of interest" description="Disordered" evidence="1">
    <location>
        <begin position="514"/>
        <end position="547"/>
    </location>
</feature>
<feature type="compositionally biased region" description="Basic and acidic residues" evidence="1">
    <location>
        <begin position="357"/>
        <end position="367"/>
    </location>
</feature>
<evidence type="ECO:0000313" key="3">
    <source>
        <dbReference type="Proteomes" id="UP000053766"/>
    </source>
</evidence>
<dbReference type="OrthoDB" id="5874701at2759"/>
<organism evidence="2 3">
    <name type="scientific">Dictyocaulus viviparus</name>
    <name type="common">Bovine lungworm</name>
    <dbReference type="NCBI Taxonomy" id="29172"/>
    <lineage>
        <taxon>Eukaryota</taxon>
        <taxon>Metazoa</taxon>
        <taxon>Ecdysozoa</taxon>
        <taxon>Nematoda</taxon>
        <taxon>Chromadorea</taxon>
        <taxon>Rhabditida</taxon>
        <taxon>Rhabditina</taxon>
        <taxon>Rhabditomorpha</taxon>
        <taxon>Strongyloidea</taxon>
        <taxon>Metastrongylidae</taxon>
        <taxon>Dictyocaulus</taxon>
    </lineage>
</organism>
<keyword evidence="3" id="KW-1185">Reference proteome</keyword>
<reference evidence="3" key="2">
    <citation type="journal article" date="2016" name="Sci. Rep.">
        <title>Dictyocaulus viviparus genome, variome and transcriptome elucidate lungworm biology and support future intervention.</title>
        <authorList>
            <person name="McNulty S.N."/>
            <person name="Strube C."/>
            <person name="Rosa B.A."/>
            <person name="Martin J.C."/>
            <person name="Tyagi R."/>
            <person name="Choi Y.J."/>
            <person name="Wang Q."/>
            <person name="Hallsworth Pepin K."/>
            <person name="Zhang X."/>
            <person name="Ozersky P."/>
            <person name="Wilson R.K."/>
            <person name="Sternberg P.W."/>
            <person name="Gasser R.B."/>
            <person name="Mitreva M."/>
        </authorList>
    </citation>
    <scope>NUCLEOTIDE SEQUENCE [LARGE SCALE GENOMIC DNA]</scope>
    <source>
        <strain evidence="3">HannoverDv2000</strain>
    </source>
</reference>
<accession>A0A0D8XNS5</accession>
<evidence type="ECO:0000313" key="2">
    <source>
        <dbReference type="EMBL" id="KJH45454.1"/>
    </source>
</evidence>
<feature type="compositionally biased region" description="Basic and acidic residues" evidence="1">
    <location>
        <begin position="377"/>
        <end position="388"/>
    </location>
</feature>
<protein>
    <submittedName>
        <fullName evidence="2">Uncharacterized protein</fullName>
    </submittedName>
</protein>
<gene>
    <name evidence="2" type="ORF">DICVIV_08493</name>
</gene>